<reference evidence="2" key="1">
    <citation type="submission" date="2021-01" db="EMBL/GenBank/DDBJ databases">
        <authorList>
            <consortium name="Genoscope - CEA"/>
            <person name="William W."/>
        </authorList>
    </citation>
    <scope>NUCLEOTIDE SEQUENCE</scope>
</reference>
<feature type="compositionally biased region" description="Basic and acidic residues" evidence="1">
    <location>
        <begin position="95"/>
        <end position="116"/>
    </location>
</feature>
<feature type="non-terminal residue" evidence="2">
    <location>
        <position position="1"/>
    </location>
</feature>
<name>A0A816NY53_BRANA</name>
<gene>
    <name evidence="2" type="ORF">DARMORV10_A09P21730.1</name>
</gene>
<proteinExistence type="predicted"/>
<feature type="region of interest" description="Disordered" evidence="1">
    <location>
        <begin position="95"/>
        <end position="126"/>
    </location>
</feature>
<dbReference type="PANTHER" id="PTHR35164:SF9">
    <property type="entry name" value="EXPRESSED PROTEIN"/>
    <property type="match status" value="1"/>
</dbReference>
<organism evidence="2">
    <name type="scientific">Brassica napus</name>
    <name type="common">Rape</name>
    <dbReference type="NCBI Taxonomy" id="3708"/>
    <lineage>
        <taxon>Eukaryota</taxon>
        <taxon>Viridiplantae</taxon>
        <taxon>Streptophyta</taxon>
        <taxon>Embryophyta</taxon>
        <taxon>Tracheophyta</taxon>
        <taxon>Spermatophyta</taxon>
        <taxon>Magnoliopsida</taxon>
        <taxon>eudicotyledons</taxon>
        <taxon>Gunneridae</taxon>
        <taxon>Pentapetalae</taxon>
        <taxon>rosids</taxon>
        <taxon>malvids</taxon>
        <taxon>Brassicales</taxon>
        <taxon>Brassicaceae</taxon>
        <taxon>Brassiceae</taxon>
        <taxon>Brassica</taxon>
    </lineage>
</organism>
<dbReference type="Proteomes" id="UP001295469">
    <property type="component" value="Chromosome A09"/>
</dbReference>
<evidence type="ECO:0000256" key="1">
    <source>
        <dbReference type="SAM" id="MobiDB-lite"/>
    </source>
</evidence>
<accession>A0A816NY53</accession>
<evidence type="ECO:0000313" key="2">
    <source>
        <dbReference type="EMBL" id="CAF2041576.1"/>
    </source>
</evidence>
<dbReference type="EMBL" id="HG994363">
    <property type="protein sequence ID" value="CAF2041576.1"/>
    <property type="molecule type" value="Genomic_DNA"/>
</dbReference>
<dbReference type="AlphaFoldDB" id="A0A816NY53"/>
<sequence>MSCFEHLEAAPWSVDEEYIIVSCFNELHPREKYVTLTLQRVSSEPTRARNNSELKKMLLAISSKSIADLEDIDCSLDPMIEREVKRYQINTEIKKEEKKDKKKEHGENKRLKETENKLLTSSGEKSRELEESKVEIAWLKEKIDESSKSQNSIEDDSSVQNFDIYSLKIEMDSTKESLAQAHAAAETSSLKITMDDLALTLKKVATDCSQAKEKLVVVKTELEATRFDSKEWKEKHEDAKKKTELFKNTSVRIRIEEDESFLAWDKKETAFMSTVKRGEDEKSLLLEQNNRLLVALFAAENQSKRAKDENQRVRDILKPVISEANVAKEAVDRAVNSKLKDSLLDKEEELQFSLKEVERVKINKAVASDNDKKSKKLLSEVEVAMEEEKHISLSKKESTQKEVEVKVLRIVNIEVKTLDADDSHVKASVAEDVYSCYITEFLGQIRTSKQETDLEHSLMREAG</sequence>
<protein>
    <submittedName>
        <fullName evidence="2">(rape) hypothetical protein</fullName>
    </submittedName>
</protein>
<dbReference type="PANTHER" id="PTHR35164">
    <property type="entry name" value="EXPRESSED PROTEIN"/>
    <property type="match status" value="1"/>
</dbReference>